<evidence type="ECO:0000313" key="5">
    <source>
        <dbReference type="EMBL" id="ANK62618.1"/>
    </source>
</evidence>
<proteinExistence type="predicted"/>
<reference evidence="5 6" key="1">
    <citation type="submission" date="2016-03" db="EMBL/GenBank/DDBJ databases">
        <title>Pediococcus and Lactobacillus from brewery environment - whole genome sequencing and assembly.</title>
        <authorList>
            <person name="Behr J."/>
            <person name="Geissler A.J."/>
            <person name="Vogel R.F."/>
        </authorList>
    </citation>
    <scope>NUCLEOTIDE SEQUENCE [LARGE SCALE GENOMIC DNA]</scope>
    <source>
        <strain evidence="5 6">TMW 1.1989</strain>
    </source>
</reference>
<dbReference type="GeneID" id="42982081"/>
<evidence type="ECO:0000256" key="4">
    <source>
        <dbReference type="ARBA" id="ARBA00023136"/>
    </source>
</evidence>
<evidence type="ECO:0000256" key="2">
    <source>
        <dbReference type="ARBA" id="ARBA00022692"/>
    </source>
</evidence>
<protein>
    <submittedName>
        <fullName evidence="5">Colicin V production protein CvpA</fullName>
    </submittedName>
</protein>
<dbReference type="GO" id="GO:0016020">
    <property type="term" value="C:membrane"/>
    <property type="evidence" value="ECO:0007669"/>
    <property type="project" value="UniProtKB-SubCell"/>
</dbReference>
<dbReference type="OrthoDB" id="1809613at2"/>
<dbReference type="PANTHER" id="PTHR37306:SF1">
    <property type="entry name" value="COLICIN V PRODUCTION PROTEIN"/>
    <property type="match status" value="1"/>
</dbReference>
<dbReference type="EMBL" id="CP014873">
    <property type="protein sequence ID" value="ANK62618.1"/>
    <property type="molecule type" value="Genomic_DNA"/>
</dbReference>
<accession>A0A192H2X0</accession>
<keyword evidence="3" id="KW-1133">Transmembrane helix</keyword>
<dbReference type="STRING" id="375175.AYR53_07425"/>
<evidence type="ECO:0000256" key="3">
    <source>
        <dbReference type="ARBA" id="ARBA00022989"/>
    </source>
</evidence>
<gene>
    <name evidence="5" type="ORF">AYR53_07425</name>
</gene>
<keyword evidence="4" id="KW-0472">Membrane</keyword>
<dbReference type="GO" id="GO:0009403">
    <property type="term" value="P:toxin biosynthetic process"/>
    <property type="evidence" value="ECO:0007669"/>
    <property type="project" value="InterPro"/>
</dbReference>
<dbReference type="Proteomes" id="UP000078582">
    <property type="component" value="Chromosome"/>
</dbReference>
<evidence type="ECO:0000256" key="1">
    <source>
        <dbReference type="ARBA" id="ARBA00004141"/>
    </source>
</evidence>
<name>A0A192H2X0_9LACO</name>
<dbReference type="Pfam" id="PF02674">
    <property type="entry name" value="Colicin_V"/>
    <property type="match status" value="1"/>
</dbReference>
<keyword evidence="6" id="KW-1185">Reference proteome</keyword>
<evidence type="ECO:0000313" key="6">
    <source>
        <dbReference type="Proteomes" id="UP000078582"/>
    </source>
</evidence>
<organism evidence="5 6">
    <name type="scientific">Loigolactobacillus backii</name>
    <dbReference type="NCBI Taxonomy" id="375175"/>
    <lineage>
        <taxon>Bacteria</taxon>
        <taxon>Bacillati</taxon>
        <taxon>Bacillota</taxon>
        <taxon>Bacilli</taxon>
        <taxon>Lactobacillales</taxon>
        <taxon>Lactobacillaceae</taxon>
        <taxon>Loigolactobacillus</taxon>
    </lineage>
</organism>
<comment type="subcellular location">
    <subcellularLocation>
        <location evidence="1">Membrane</location>
        <topology evidence="1">Multi-pass membrane protein</topology>
    </subcellularLocation>
</comment>
<dbReference type="InterPro" id="IPR003825">
    <property type="entry name" value="Colicin-V_CvpA"/>
</dbReference>
<sequence>MLTILILLVLLYAYYAGRRRGLMLQLVYTAGYLISFIFARLLYRSIAPKLTLWVPYQSADLSSRFAFFSQKTGLKLDNAFYAACAFMLVLVIGWVIVRFVGVLVSQLTFYPLEQQTSMIGGGILNVLTVYVGIFLILTLLALLPIAGLQTALAHSILARGMVKLTPIPAIHWWLQAI</sequence>
<dbReference type="PANTHER" id="PTHR37306">
    <property type="entry name" value="COLICIN V PRODUCTION PROTEIN"/>
    <property type="match status" value="1"/>
</dbReference>
<dbReference type="AlphaFoldDB" id="A0A192H2X0"/>
<keyword evidence="2" id="KW-0812">Transmembrane</keyword>
<dbReference type="KEGG" id="lbt:AYR52_02310"/>
<dbReference type="RefSeq" id="WP_068223370.1">
    <property type="nucleotide sequence ID" value="NZ_CP014623.1"/>
</dbReference>